<evidence type="ECO:0000256" key="2">
    <source>
        <dbReference type="ARBA" id="ARBA00022448"/>
    </source>
</evidence>
<dbReference type="PROSITE" id="PS00211">
    <property type="entry name" value="ABC_TRANSPORTER_1"/>
    <property type="match status" value="1"/>
</dbReference>
<name>A0A315Y407_RUMFL</name>
<dbReference type="SUPFAM" id="SSF52540">
    <property type="entry name" value="P-loop containing nucleoside triphosphate hydrolases"/>
    <property type="match status" value="1"/>
</dbReference>
<dbReference type="Gene3D" id="3.40.50.300">
    <property type="entry name" value="P-loop containing nucleotide triphosphate hydrolases"/>
    <property type="match status" value="1"/>
</dbReference>
<dbReference type="InterPro" id="IPR017871">
    <property type="entry name" value="ABC_transporter-like_CS"/>
</dbReference>
<dbReference type="EMBL" id="QGDI01000001">
    <property type="protein sequence ID" value="PWJ15396.1"/>
    <property type="molecule type" value="Genomic_DNA"/>
</dbReference>
<dbReference type="GO" id="GO:0016887">
    <property type="term" value="F:ATP hydrolysis activity"/>
    <property type="evidence" value="ECO:0007669"/>
    <property type="project" value="InterPro"/>
</dbReference>
<dbReference type="InterPro" id="IPR027417">
    <property type="entry name" value="P-loop_NTPase"/>
</dbReference>
<evidence type="ECO:0000259" key="5">
    <source>
        <dbReference type="PROSITE" id="PS50893"/>
    </source>
</evidence>
<dbReference type="PANTHER" id="PTHR43335">
    <property type="entry name" value="ABC TRANSPORTER, ATP-BINDING PROTEIN"/>
    <property type="match status" value="1"/>
</dbReference>
<evidence type="ECO:0000313" key="7">
    <source>
        <dbReference type="Proteomes" id="UP000245720"/>
    </source>
</evidence>
<dbReference type="AlphaFoldDB" id="A0A315Y407"/>
<dbReference type="PANTHER" id="PTHR43335:SF2">
    <property type="entry name" value="ABC TRANSPORTER, ATP-BINDING PROTEIN"/>
    <property type="match status" value="1"/>
</dbReference>
<dbReference type="Pfam" id="PF00005">
    <property type="entry name" value="ABC_tran"/>
    <property type="match status" value="1"/>
</dbReference>
<protein>
    <submittedName>
        <fullName evidence="6">ABC-2 type transport system ATP-binding protein</fullName>
    </submittedName>
</protein>
<dbReference type="OrthoDB" id="9775135at2"/>
<dbReference type="Proteomes" id="UP000245720">
    <property type="component" value="Unassembled WGS sequence"/>
</dbReference>
<dbReference type="InterPro" id="IPR003593">
    <property type="entry name" value="AAA+_ATPase"/>
</dbReference>
<dbReference type="InterPro" id="IPR003439">
    <property type="entry name" value="ABC_transporter-like_ATP-bd"/>
</dbReference>
<proteinExistence type="inferred from homology"/>
<keyword evidence="2" id="KW-0813">Transport</keyword>
<dbReference type="GO" id="GO:0005524">
    <property type="term" value="F:ATP binding"/>
    <property type="evidence" value="ECO:0007669"/>
    <property type="project" value="UniProtKB-KW"/>
</dbReference>
<dbReference type="SMART" id="SM00382">
    <property type="entry name" value="AAA"/>
    <property type="match status" value="1"/>
</dbReference>
<accession>A0A315Y407</accession>
<evidence type="ECO:0000313" key="6">
    <source>
        <dbReference type="EMBL" id="PWJ15396.1"/>
    </source>
</evidence>
<comment type="caution">
    <text evidence="6">The sequence shown here is derived from an EMBL/GenBank/DDBJ whole genome shotgun (WGS) entry which is preliminary data.</text>
</comment>
<comment type="similarity">
    <text evidence="1">Belongs to the ABC transporter superfamily.</text>
</comment>
<evidence type="ECO:0000256" key="3">
    <source>
        <dbReference type="ARBA" id="ARBA00022741"/>
    </source>
</evidence>
<gene>
    <name evidence="6" type="ORF">IE37_00293</name>
</gene>
<dbReference type="PROSITE" id="PS50893">
    <property type="entry name" value="ABC_TRANSPORTER_2"/>
    <property type="match status" value="1"/>
</dbReference>
<dbReference type="RefSeq" id="WP_109725197.1">
    <property type="nucleotide sequence ID" value="NZ_CACVSX010000026.1"/>
</dbReference>
<dbReference type="CDD" id="cd03264">
    <property type="entry name" value="ABC_drug_resistance_like"/>
    <property type="match status" value="1"/>
</dbReference>
<reference evidence="6 7" key="1">
    <citation type="submission" date="2018-05" db="EMBL/GenBank/DDBJ databases">
        <title>The Hungate 1000. A catalogue of reference genomes from the rumen microbiome.</title>
        <authorList>
            <person name="Kelly W."/>
        </authorList>
    </citation>
    <scope>NUCLEOTIDE SEQUENCE [LARGE SCALE GENOMIC DNA]</scope>
    <source>
        <strain evidence="6 7">SAb67</strain>
    </source>
</reference>
<evidence type="ECO:0000256" key="1">
    <source>
        <dbReference type="ARBA" id="ARBA00005417"/>
    </source>
</evidence>
<evidence type="ECO:0000256" key="4">
    <source>
        <dbReference type="ARBA" id="ARBA00022840"/>
    </source>
</evidence>
<organism evidence="6 7">
    <name type="scientific">Ruminococcus flavefaciens</name>
    <dbReference type="NCBI Taxonomy" id="1265"/>
    <lineage>
        <taxon>Bacteria</taxon>
        <taxon>Bacillati</taxon>
        <taxon>Bacillota</taxon>
        <taxon>Clostridia</taxon>
        <taxon>Eubacteriales</taxon>
        <taxon>Oscillospiraceae</taxon>
        <taxon>Ruminococcus</taxon>
    </lineage>
</organism>
<keyword evidence="3" id="KW-0547">Nucleotide-binding</keyword>
<feature type="domain" description="ABC transporter" evidence="5">
    <location>
        <begin position="5"/>
        <end position="232"/>
    </location>
</feature>
<sequence>MEKKIEIKNVSKFYGRKQALFDIDLTIGQGMFGLLGRNGAGKTTLMKTLAALHRKKGGEITVCGVPIEKAKEIRAMTGYLPQDFSMYPSMKTDEALDYLGALSGIPKAERKKRVTALLRKVNLIEHRHKKVKELSGGMKRRLGIAQALIHDPTVLIVDEPTAGLDPEERIRFRNLLCEVAEERIVILSTHIVGDIEATCENIAIMDEGKILWKGTVEQLIENARGHIFTSNVEKRFMPQIKKEYIVTGMLSQNDYTTVRIVSDSEPDLPNTVLTEPDLEGAYMYCLHSSGCDVKGGEE</sequence>
<keyword evidence="4 6" id="KW-0067">ATP-binding</keyword>